<name>J3N6J3_ORYBR</name>
<dbReference type="Gramene" id="OB11G14290.1">
    <property type="protein sequence ID" value="OB11G14290.1"/>
    <property type="gene ID" value="OB11G14290"/>
</dbReference>
<dbReference type="HOGENOM" id="CLU_2967950_0_0_1"/>
<protein>
    <submittedName>
        <fullName evidence="1">Uncharacterized protein</fullName>
    </submittedName>
</protein>
<reference evidence="1" key="1">
    <citation type="journal article" date="2013" name="Nat. Commun.">
        <title>Whole-genome sequencing of Oryza brachyantha reveals mechanisms underlying Oryza genome evolution.</title>
        <authorList>
            <person name="Chen J."/>
            <person name="Huang Q."/>
            <person name="Gao D."/>
            <person name="Wang J."/>
            <person name="Lang Y."/>
            <person name="Liu T."/>
            <person name="Li B."/>
            <person name="Bai Z."/>
            <person name="Luis Goicoechea J."/>
            <person name="Liang C."/>
            <person name="Chen C."/>
            <person name="Zhang W."/>
            <person name="Sun S."/>
            <person name="Liao Y."/>
            <person name="Zhang X."/>
            <person name="Yang L."/>
            <person name="Song C."/>
            <person name="Wang M."/>
            <person name="Shi J."/>
            <person name="Liu G."/>
            <person name="Liu J."/>
            <person name="Zhou H."/>
            <person name="Zhou W."/>
            <person name="Yu Q."/>
            <person name="An N."/>
            <person name="Chen Y."/>
            <person name="Cai Q."/>
            <person name="Wang B."/>
            <person name="Liu B."/>
            <person name="Min J."/>
            <person name="Huang Y."/>
            <person name="Wu H."/>
            <person name="Li Z."/>
            <person name="Zhang Y."/>
            <person name="Yin Y."/>
            <person name="Song W."/>
            <person name="Jiang J."/>
            <person name="Jackson S.A."/>
            <person name="Wing R.A."/>
            <person name="Wang J."/>
            <person name="Chen M."/>
        </authorList>
    </citation>
    <scope>NUCLEOTIDE SEQUENCE [LARGE SCALE GENOMIC DNA]</scope>
    <source>
        <strain evidence="1">cv. IRGC 101232</strain>
    </source>
</reference>
<evidence type="ECO:0000313" key="2">
    <source>
        <dbReference type="Proteomes" id="UP000006038"/>
    </source>
</evidence>
<reference evidence="1" key="2">
    <citation type="submission" date="2013-04" db="UniProtKB">
        <authorList>
            <consortium name="EnsemblPlants"/>
        </authorList>
    </citation>
    <scope>IDENTIFICATION</scope>
</reference>
<dbReference type="Proteomes" id="UP000006038">
    <property type="component" value="Chromosome 11"/>
</dbReference>
<keyword evidence="2" id="KW-1185">Reference proteome</keyword>
<evidence type="ECO:0000313" key="1">
    <source>
        <dbReference type="EnsemblPlants" id="OB11G14290.1"/>
    </source>
</evidence>
<dbReference type="AlphaFoldDB" id="J3N6J3"/>
<sequence>CFRAGSCQLTPEWCTARCSYLGFNPVGAGCQVKDDGHVYCCCGAPNPSQSTYVNPSING</sequence>
<accession>J3N6J3</accession>
<proteinExistence type="predicted"/>
<organism evidence="1">
    <name type="scientific">Oryza brachyantha</name>
    <name type="common">malo sina</name>
    <dbReference type="NCBI Taxonomy" id="4533"/>
    <lineage>
        <taxon>Eukaryota</taxon>
        <taxon>Viridiplantae</taxon>
        <taxon>Streptophyta</taxon>
        <taxon>Embryophyta</taxon>
        <taxon>Tracheophyta</taxon>
        <taxon>Spermatophyta</taxon>
        <taxon>Magnoliopsida</taxon>
        <taxon>Liliopsida</taxon>
        <taxon>Poales</taxon>
        <taxon>Poaceae</taxon>
        <taxon>BOP clade</taxon>
        <taxon>Oryzoideae</taxon>
        <taxon>Oryzeae</taxon>
        <taxon>Oryzinae</taxon>
        <taxon>Oryza</taxon>
    </lineage>
</organism>
<dbReference type="EnsemblPlants" id="OB11G14290.1">
    <property type="protein sequence ID" value="OB11G14290.1"/>
    <property type="gene ID" value="OB11G14290"/>
</dbReference>